<sequence>MNKKIRYRKIRGINRRKRLINEWGEQYKALDLDRLQQTRHDYVKLWVRPWSDSLLMINSVPAEPSGELKTLLIANLLKIYQSWQTTLQQLDEPYYLATWLFEQRISYSQVLCTIEGSLDFSNVFEPVESQPEDGIKSSSHYNEQTAQFLDGYQWTLYRFIQFYNLSDPDEVANMQGIEDSRLIRKQILGDTEYQAVEADKVWVLD</sequence>
<organism evidence="1 2">
    <name type="scientific">Psychrobacter phenylpyruvicus</name>
    <dbReference type="NCBI Taxonomy" id="29432"/>
    <lineage>
        <taxon>Bacteria</taxon>
        <taxon>Pseudomonadati</taxon>
        <taxon>Pseudomonadota</taxon>
        <taxon>Gammaproteobacteria</taxon>
        <taxon>Moraxellales</taxon>
        <taxon>Moraxellaceae</taxon>
        <taxon>Psychrobacter</taxon>
    </lineage>
</organism>
<dbReference type="EMBL" id="UGVC01000001">
    <property type="protein sequence ID" value="SUD90689.1"/>
    <property type="molecule type" value="Genomic_DNA"/>
</dbReference>
<dbReference type="Proteomes" id="UP000254123">
    <property type="component" value="Unassembled WGS sequence"/>
</dbReference>
<evidence type="ECO:0000313" key="1">
    <source>
        <dbReference type="EMBL" id="SUD90689.1"/>
    </source>
</evidence>
<proteinExistence type="predicted"/>
<dbReference type="AlphaFoldDB" id="A0A379LJA3"/>
<dbReference type="RefSeq" id="WP_028859903.1">
    <property type="nucleotide sequence ID" value="NZ_CAJHAQ010000001.1"/>
</dbReference>
<accession>A0A379LJA3</accession>
<reference evidence="1 2" key="1">
    <citation type="submission" date="2018-06" db="EMBL/GenBank/DDBJ databases">
        <authorList>
            <consortium name="Pathogen Informatics"/>
            <person name="Doyle S."/>
        </authorList>
    </citation>
    <scope>NUCLEOTIDE SEQUENCE [LARGE SCALE GENOMIC DNA]</scope>
    <source>
        <strain evidence="1 2">NCTC10526</strain>
    </source>
</reference>
<protein>
    <submittedName>
        <fullName evidence="1">Uncharacterized protein</fullName>
    </submittedName>
</protein>
<keyword evidence="2" id="KW-1185">Reference proteome</keyword>
<dbReference type="STRING" id="1123034.GCA_000685805_02480"/>
<evidence type="ECO:0000313" key="2">
    <source>
        <dbReference type="Proteomes" id="UP000254123"/>
    </source>
</evidence>
<name>A0A379LJA3_9GAMM</name>
<gene>
    <name evidence="1" type="ORF">NCTC10526_01031</name>
</gene>